<proteinExistence type="predicted"/>
<keyword evidence="2" id="KW-1185">Reference proteome</keyword>
<accession>A0A830BR68</accession>
<comment type="caution">
    <text evidence="1">The sequence shown here is derived from an EMBL/GenBank/DDBJ whole genome shotgun (WGS) entry which is preliminary data.</text>
</comment>
<evidence type="ECO:0000313" key="2">
    <source>
        <dbReference type="Proteomes" id="UP000653305"/>
    </source>
</evidence>
<name>A0A830BR68_9LAMI</name>
<dbReference type="EMBL" id="BMAC01000213">
    <property type="protein sequence ID" value="GFP90257.1"/>
    <property type="molecule type" value="Genomic_DNA"/>
</dbReference>
<organism evidence="1 2">
    <name type="scientific">Phtheirospermum japonicum</name>
    <dbReference type="NCBI Taxonomy" id="374723"/>
    <lineage>
        <taxon>Eukaryota</taxon>
        <taxon>Viridiplantae</taxon>
        <taxon>Streptophyta</taxon>
        <taxon>Embryophyta</taxon>
        <taxon>Tracheophyta</taxon>
        <taxon>Spermatophyta</taxon>
        <taxon>Magnoliopsida</taxon>
        <taxon>eudicotyledons</taxon>
        <taxon>Gunneridae</taxon>
        <taxon>Pentapetalae</taxon>
        <taxon>asterids</taxon>
        <taxon>lamiids</taxon>
        <taxon>Lamiales</taxon>
        <taxon>Orobanchaceae</taxon>
        <taxon>Orobanchaceae incertae sedis</taxon>
        <taxon>Phtheirospermum</taxon>
    </lineage>
</organism>
<evidence type="ECO:0000313" key="1">
    <source>
        <dbReference type="EMBL" id="GFP90257.1"/>
    </source>
</evidence>
<dbReference type="PANTHER" id="PTHR37610:SF98">
    <property type="entry name" value="TRANSCRIPTION FACTOR INTERACTOR AND REGULATOR CCHC(ZN) FAMILY"/>
    <property type="match status" value="1"/>
</dbReference>
<dbReference type="Proteomes" id="UP000653305">
    <property type="component" value="Unassembled WGS sequence"/>
</dbReference>
<dbReference type="AlphaFoldDB" id="A0A830BR68"/>
<dbReference type="PANTHER" id="PTHR37610">
    <property type="entry name" value="CCHC-TYPE DOMAIN-CONTAINING PROTEIN"/>
    <property type="match status" value="1"/>
</dbReference>
<sequence>MLWKRCNAMIRGWLNSAMDKEIRSSVKYAKTAKEIWDDLEERFGKACAPRAYELKRTLTHTRQKNTTVSAYYTKLRSIWDEMKSLSTIPKCKCGKCSCELSKEFQEIRNKEQLYEFLMGLDESFGTVKTQILSTRPTPSLSVAYHMCWGCSPTGTRCSVATEASFRFVYCRGARTATSFSNLLIF</sequence>
<protein>
    <recommendedName>
        <fullName evidence="3">Retrotransposon gag domain-containing protein</fullName>
    </recommendedName>
</protein>
<dbReference type="Pfam" id="PF14223">
    <property type="entry name" value="Retrotran_gag_2"/>
    <property type="match status" value="1"/>
</dbReference>
<evidence type="ECO:0008006" key="3">
    <source>
        <dbReference type="Google" id="ProtNLM"/>
    </source>
</evidence>
<dbReference type="OrthoDB" id="5544992at2759"/>
<gene>
    <name evidence="1" type="ORF">PHJA_001169600</name>
</gene>
<reference evidence="1" key="1">
    <citation type="submission" date="2020-07" db="EMBL/GenBank/DDBJ databases">
        <title>Ethylene signaling mediates host invasion by parasitic plants.</title>
        <authorList>
            <person name="Yoshida S."/>
        </authorList>
    </citation>
    <scope>NUCLEOTIDE SEQUENCE</scope>
    <source>
        <strain evidence="1">Okayama</strain>
    </source>
</reference>